<comment type="caution">
    <text evidence="1">The sequence shown here is derived from an EMBL/GenBank/DDBJ whole genome shotgun (WGS) entry which is preliminary data.</text>
</comment>
<dbReference type="AlphaFoldDB" id="A0A8S4BTB6"/>
<keyword evidence="1" id="KW-0969">Cilium</keyword>
<proteinExistence type="predicted"/>
<sequence length="261" mass="29023">VEIDIKSRVQNEKPKIAPASSKKRSVQELKSDMMRLLIASFRNVNPLQQTDPTTSMNMVSTIIALEQGEAQVMTMERLEKIIQSADNIGNYSHLFGKGILIGGDKVVVQGGKALLNFEIKEEAKNPILEIIDAAGDVVFTEAIKNSDTKFTWNGIPGKSEDFYKGLKFRIIDEFDVEKKDVANMKAYYTYVDEITQEGEDSKRIRYLLTKCGNKVALEQVQALRYDPSTQSASLNTLLEADINKLLQGNLNNLLNSTVGAG</sequence>
<reference evidence="1" key="1">
    <citation type="submission" date="2021-06" db="EMBL/GenBank/DDBJ databases">
        <authorList>
            <person name="Nardi T."/>
            <person name="Nardi T."/>
        </authorList>
    </citation>
    <scope>NUCLEOTIDE SEQUENCE</scope>
</reference>
<evidence type="ECO:0000313" key="2">
    <source>
        <dbReference type="Proteomes" id="UP000837675"/>
    </source>
</evidence>
<protein>
    <submittedName>
        <fullName evidence="1">Flagellar hook capping protein flgD</fullName>
    </submittedName>
</protein>
<keyword evidence="1" id="KW-0282">Flagellum</keyword>
<evidence type="ECO:0000313" key="1">
    <source>
        <dbReference type="EMBL" id="CAG7588598.1"/>
    </source>
</evidence>
<gene>
    <name evidence="1" type="ORF">MHYMCMPASI_00015</name>
</gene>
<feature type="non-terminal residue" evidence="1">
    <location>
        <position position="1"/>
    </location>
</feature>
<keyword evidence="1" id="KW-0966">Cell projection</keyword>
<dbReference type="EMBL" id="CAJVAF010000005">
    <property type="protein sequence ID" value="CAG7588598.1"/>
    <property type="molecule type" value="Genomic_DNA"/>
</dbReference>
<name>A0A8S4BTB6_9ACAR</name>
<dbReference type="Proteomes" id="UP000837675">
    <property type="component" value="Unassembled WGS sequence"/>
</dbReference>
<accession>A0A8S4BTB6</accession>
<keyword evidence="2" id="KW-1185">Reference proteome</keyword>
<organism evidence="1 2">
    <name type="scientific">Hyalomma marginatum</name>
    <dbReference type="NCBI Taxonomy" id="34627"/>
    <lineage>
        <taxon>Eukaryota</taxon>
        <taxon>Metazoa</taxon>
        <taxon>Ecdysozoa</taxon>
        <taxon>Arthropoda</taxon>
        <taxon>Chelicerata</taxon>
        <taxon>Arachnida</taxon>
        <taxon>Acari</taxon>
        <taxon>Parasitiformes</taxon>
        <taxon>Ixodida</taxon>
        <taxon>Ixodoidea</taxon>
        <taxon>Ixodidae</taxon>
        <taxon>Hyalomminae</taxon>
        <taxon>Hyalomma</taxon>
    </lineage>
</organism>